<keyword evidence="2" id="KW-0805">Transcription regulation</keyword>
<dbReference type="GO" id="GO:0007165">
    <property type="term" value="P:signal transduction"/>
    <property type="evidence" value="ECO:0007669"/>
    <property type="project" value="InterPro"/>
</dbReference>
<keyword evidence="7" id="KW-0539">Nucleus</keyword>
<dbReference type="InterPro" id="IPR000451">
    <property type="entry name" value="NFkB/Dor"/>
</dbReference>
<dbReference type="SUPFAM" id="SSF81296">
    <property type="entry name" value="E set domains"/>
    <property type="match status" value="1"/>
</dbReference>
<dbReference type="InterPro" id="IPR032397">
    <property type="entry name" value="RHD_dimer"/>
</dbReference>
<keyword evidence="6" id="KW-0804">Transcription</keyword>
<dbReference type="InterPro" id="IPR036770">
    <property type="entry name" value="Ankyrin_rpt-contain_sf"/>
</dbReference>
<dbReference type="PROSITE" id="PS01204">
    <property type="entry name" value="REL_1"/>
    <property type="match status" value="1"/>
</dbReference>
<dbReference type="PANTHER" id="PTHR24169">
    <property type="entry name" value="NUCLEAR FACTOR NF-KAPPA-B PROTEIN"/>
    <property type="match status" value="1"/>
</dbReference>
<dbReference type="Pfam" id="PF00554">
    <property type="entry name" value="RHD_DNA_bind"/>
    <property type="match status" value="1"/>
</dbReference>
<evidence type="ECO:0000259" key="10">
    <source>
        <dbReference type="PROSITE" id="PS50017"/>
    </source>
</evidence>
<dbReference type="GO" id="GO:0000978">
    <property type="term" value="F:RNA polymerase II cis-regulatory region sequence-specific DNA binding"/>
    <property type="evidence" value="ECO:0007669"/>
    <property type="project" value="TreeGrafter"/>
</dbReference>
<dbReference type="Gene3D" id="2.60.40.10">
    <property type="entry name" value="Immunoglobulins"/>
    <property type="match status" value="1"/>
</dbReference>
<protein>
    <recommendedName>
        <fullName evidence="14">Nuclear factor NF-kappa-B p105 subunit</fullName>
    </recommendedName>
</protein>
<comment type="caution">
    <text evidence="12">The sequence shown here is derived from an EMBL/GenBank/DDBJ whole genome shotgun (WGS) entry which is preliminary data.</text>
</comment>
<feature type="region of interest" description="Disordered" evidence="9">
    <location>
        <begin position="795"/>
        <end position="825"/>
    </location>
</feature>
<dbReference type="PROSITE" id="PS50088">
    <property type="entry name" value="ANK_REPEAT"/>
    <property type="match status" value="3"/>
</dbReference>
<evidence type="ECO:0000256" key="8">
    <source>
        <dbReference type="PROSITE-ProRule" id="PRU00023"/>
    </source>
</evidence>
<feature type="repeat" description="ANK" evidence="8">
    <location>
        <begin position="690"/>
        <end position="714"/>
    </location>
</feature>
<dbReference type="SMART" id="SM00248">
    <property type="entry name" value="ANK"/>
    <property type="match status" value="6"/>
</dbReference>
<organism evidence="12 13">
    <name type="scientific">Paralvinella palmiformis</name>
    <dbReference type="NCBI Taxonomy" id="53620"/>
    <lineage>
        <taxon>Eukaryota</taxon>
        <taxon>Metazoa</taxon>
        <taxon>Spiralia</taxon>
        <taxon>Lophotrochozoa</taxon>
        <taxon>Annelida</taxon>
        <taxon>Polychaeta</taxon>
        <taxon>Sedentaria</taxon>
        <taxon>Canalipalpata</taxon>
        <taxon>Terebellida</taxon>
        <taxon>Terebelliformia</taxon>
        <taxon>Alvinellidae</taxon>
        <taxon>Paralvinella</taxon>
    </lineage>
</organism>
<dbReference type="Gene3D" id="1.25.40.20">
    <property type="entry name" value="Ankyrin repeat-containing domain"/>
    <property type="match status" value="1"/>
</dbReference>
<feature type="repeat" description="ANK" evidence="8">
    <location>
        <begin position="616"/>
        <end position="648"/>
    </location>
</feature>
<evidence type="ECO:0000256" key="3">
    <source>
        <dbReference type="ARBA" id="ARBA00023043"/>
    </source>
</evidence>
<dbReference type="InterPro" id="IPR014756">
    <property type="entry name" value="Ig_E-set"/>
</dbReference>
<evidence type="ECO:0000256" key="4">
    <source>
        <dbReference type="ARBA" id="ARBA00023125"/>
    </source>
</evidence>
<evidence type="ECO:0000313" key="12">
    <source>
        <dbReference type="EMBL" id="KAK2149117.1"/>
    </source>
</evidence>
<dbReference type="SUPFAM" id="SSF48403">
    <property type="entry name" value="Ankyrin repeat"/>
    <property type="match status" value="1"/>
</dbReference>
<evidence type="ECO:0000256" key="1">
    <source>
        <dbReference type="ARBA" id="ARBA00004123"/>
    </source>
</evidence>
<evidence type="ECO:0000313" key="13">
    <source>
        <dbReference type="Proteomes" id="UP001208570"/>
    </source>
</evidence>
<evidence type="ECO:0000256" key="7">
    <source>
        <dbReference type="ARBA" id="ARBA00023242"/>
    </source>
</evidence>
<keyword evidence="4" id="KW-0238">DNA-binding</keyword>
<dbReference type="InterPro" id="IPR002110">
    <property type="entry name" value="Ankyrin_rpt"/>
</dbReference>
<dbReference type="EMBL" id="JAODUP010000466">
    <property type="protein sequence ID" value="KAK2149117.1"/>
    <property type="molecule type" value="Genomic_DNA"/>
</dbReference>
<keyword evidence="3 8" id="KW-0040">ANK repeat</keyword>
<evidence type="ECO:0000256" key="9">
    <source>
        <dbReference type="SAM" id="MobiDB-lite"/>
    </source>
</evidence>
<dbReference type="Pfam" id="PF00023">
    <property type="entry name" value="Ank"/>
    <property type="match status" value="1"/>
</dbReference>
<comment type="subcellular location">
    <subcellularLocation>
        <location evidence="1">Nucleus</location>
    </subcellularLocation>
</comment>
<keyword evidence="5" id="KW-0010">Activator</keyword>
<dbReference type="Gene3D" id="2.60.40.340">
    <property type="entry name" value="Rel homology domain (RHD), DNA-binding domain"/>
    <property type="match status" value="1"/>
</dbReference>
<name>A0AAD9JAC4_9ANNE</name>
<feature type="repeat" description="ANK" evidence="8">
    <location>
        <begin position="725"/>
        <end position="758"/>
    </location>
</feature>
<sequence length="1030" mass="114141">MEPVLEIVEQPKSRGYRFRYECEGGSHGNITGAKSSKGQRTYPTVKLANWNGYARISVQCVTDEEKPKSHTHELIGKNCKDGICVIELKPSDKNIARFDGLSIKHSTRKRAIEILTLRNQEAILQEKRQKGLSHGVQNFGYDLILTENEKLQAYEEAKQISPQLDLSVVRLLFKANLLNDPIGPILKTLEVVSNSIYDAKSPGAAALRICRMDKSSGSCVGDEEIFLLCDKVQKDDIAVCFEECDNNGVVKWASYGKFGPQDVHRQFAIVFRTPQYRSTRIDSPVEVKVKLKRLSKPEESNDEDQIKLKRKKKLSHHLLDRFPNHGADAIQNNIHIGTSNGVVAGNGSLKRNTICAHPAMSHMQGGQSNGTTIFPINATLPSMTLPNLHQMMPSPQAPSPASSFMSSPKQSPSPQSFCDQTIECYQPLEYDMPMYEQVSPFQGRGLPDKGFEPSIKREPAELPRHEFHSQPVHILDLSKPVDLSVSKLKTDSDTVCDSGIKVTLNSNLIMNNAKSTPLNENSGLLKTKSADAKTKLAKQVVQFGDRLFKALQKYAQTGDVGILLMVQRHLLTQQDENGDNVLHLAIIHSKCDALRKLLKVSSTLPEYDIINNTNKRCQTPLHLATILRDAVLVEILLCHGASISMFDHCGNTPIHLAVIHKAPQCLSLMLAYLVEKNKGKSPEVDMLNYKGLAPLHLAVLVGHIDCIKALVEIGKANVNMEDGCSGKTPLHYAVEKDRLAIVGYLINQPNVDVNAPDFSSLTPLHMAVQLRLQGCTSLLMAAGADPDVEIIEKVADSGDESSSDYDVSEEEGMSKKEKQRQKEMEKDTLTVVVDDDDKTIKLSTDTVVLTAWTMAEGDEVIESILRCEECTDPGNTIQSIKISELIHDVTTKENSHLYTVPSGRTTLDMIDLDAMVRKKLAELLDPTRANQDWKALAQRLDMPPLIVEAFEYMSSPTITLLDNFQATEGSVEKLIAALVEIKREDAAKLVDEVKKQKEVARFVYGKPDLFQSSSDRAQLESGIESLTLST</sequence>
<dbReference type="SMART" id="SM00429">
    <property type="entry name" value="IPT"/>
    <property type="match status" value="1"/>
</dbReference>
<evidence type="ECO:0000256" key="5">
    <source>
        <dbReference type="ARBA" id="ARBA00023159"/>
    </source>
</evidence>
<feature type="domain" description="Death" evidence="10">
    <location>
        <begin position="932"/>
        <end position="994"/>
    </location>
</feature>
<evidence type="ECO:0000259" key="11">
    <source>
        <dbReference type="PROSITE" id="PS50254"/>
    </source>
</evidence>
<dbReference type="Gene3D" id="1.10.533.10">
    <property type="entry name" value="Death Domain, Fas"/>
    <property type="match status" value="1"/>
</dbReference>
<dbReference type="Pfam" id="PF16179">
    <property type="entry name" value="RHD_dimer"/>
    <property type="match status" value="1"/>
</dbReference>
<dbReference type="InterPro" id="IPR013783">
    <property type="entry name" value="Ig-like_fold"/>
</dbReference>
<dbReference type="InterPro" id="IPR011029">
    <property type="entry name" value="DEATH-like_dom_sf"/>
</dbReference>
<dbReference type="InterPro" id="IPR011539">
    <property type="entry name" value="RHD_DNA_bind_dom"/>
</dbReference>
<dbReference type="GO" id="GO:0005634">
    <property type="term" value="C:nucleus"/>
    <property type="evidence" value="ECO:0007669"/>
    <property type="project" value="UniProtKB-SubCell"/>
</dbReference>
<accession>A0AAD9JAC4</accession>
<dbReference type="SMART" id="SM00005">
    <property type="entry name" value="DEATH"/>
    <property type="match status" value="1"/>
</dbReference>
<evidence type="ECO:0000256" key="2">
    <source>
        <dbReference type="ARBA" id="ARBA00023015"/>
    </source>
</evidence>
<dbReference type="SUPFAM" id="SSF47986">
    <property type="entry name" value="DEATH domain"/>
    <property type="match status" value="1"/>
</dbReference>
<dbReference type="Pfam" id="PF12796">
    <property type="entry name" value="Ank_2"/>
    <property type="match status" value="2"/>
</dbReference>
<evidence type="ECO:0000256" key="6">
    <source>
        <dbReference type="ARBA" id="ARBA00023163"/>
    </source>
</evidence>
<dbReference type="InterPro" id="IPR008967">
    <property type="entry name" value="p53-like_TF_DNA-bd_sf"/>
</dbReference>
<dbReference type="PANTHER" id="PTHR24169:SF28">
    <property type="entry name" value="NUCLEAR FACTOR NF-KAPPA-B P110 SUBUNIT"/>
    <property type="match status" value="1"/>
</dbReference>
<reference evidence="12" key="1">
    <citation type="journal article" date="2023" name="Mol. Biol. Evol.">
        <title>Third-Generation Sequencing Reveals the Adaptive Role of the Epigenome in Three Deep-Sea Polychaetes.</title>
        <authorList>
            <person name="Perez M."/>
            <person name="Aroh O."/>
            <person name="Sun Y."/>
            <person name="Lan Y."/>
            <person name="Juniper S.K."/>
            <person name="Young C.R."/>
            <person name="Angers B."/>
            <person name="Qian P.Y."/>
        </authorList>
    </citation>
    <scope>NUCLEOTIDE SEQUENCE</scope>
    <source>
        <strain evidence="12">P08H-3</strain>
    </source>
</reference>
<dbReference type="InterPro" id="IPR000488">
    <property type="entry name" value="Death_dom"/>
</dbReference>
<feature type="domain" description="RHD" evidence="11">
    <location>
        <begin position="1"/>
        <end position="203"/>
    </location>
</feature>
<feature type="compositionally biased region" description="Acidic residues" evidence="9">
    <location>
        <begin position="797"/>
        <end position="811"/>
    </location>
</feature>
<feature type="region of interest" description="Disordered" evidence="9">
    <location>
        <begin position="391"/>
        <end position="417"/>
    </location>
</feature>
<dbReference type="Proteomes" id="UP001208570">
    <property type="component" value="Unassembled WGS sequence"/>
</dbReference>
<dbReference type="InterPro" id="IPR030492">
    <property type="entry name" value="RHD_CS"/>
</dbReference>
<dbReference type="PRINTS" id="PR00057">
    <property type="entry name" value="NFKBTNSCPFCT"/>
</dbReference>
<dbReference type="InterPro" id="IPR002909">
    <property type="entry name" value="IPT_dom"/>
</dbReference>
<keyword evidence="13" id="KW-1185">Reference proteome</keyword>
<dbReference type="AlphaFoldDB" id="A0AAD9JAC4"/>
<dbReference type="PROSITE" id="PS50297">
    <property type="entry name" value="ANK_REP_REGION"/>
    <property type="match status" value="3"/>
</dbReference>
<dbReference type="Pfam" id="PF00531">
    <property type="entry name" value="Death"/>
    <property type="match status" value="1"/>
</dbReference>
<evidence type="ECO:0008006" key="14">
    <source>
        <dbReference type="Google" id="ProtNLM"/>
    </source>
</evidence>
<dbReference type="SUPFAM" id="SSF49417">
    <property type="entry name" value="p53-like transcription factors"/>
    <property type="match status" value="1"/>
</dbReference>
<gene>
    <name evidence="12" type="ORF">LSH36_466g00028</name>
</gene>
<dbReference type="GO" id="GO:0005737">
    <property type="term" value="C:cytoplasm"/>
    <property type="evidence" value="ECO:0007669"/>
    <property type="project" value="InterPro"/>
</dbReference>
<proteinExistence type="predicted"/>
<dbReference type="PROSITE" id="PS50017">
    <property type="entry name" value="DEATH_DOMAIN"/>
    <property type="match status" value="1"/>
</dbReference>
<dbReference type="PROSITE" id="PS50254">
    <property type="entry name" value="REL_2"/>
    <property type="match status" value="1"/>
</dbReference>
<feature type="compositionally biased region" description="Basic and acidic residues" evidence="9">
    <location>
        <begin position="812"/>
        <end position="825"/>
    </location>
</feature>
<dbReference type="InterPro" id="IPR037059">
    <property type="entry name" value="RHD_DNA_bind_dom_sf"/>
</dbReference>
<dbReference type="GO" id="GO:0000981">
    <property type="term" value="F:DNA-binding transcription factor activity, RNA polymerase II-specific"/>
    <property type="evidence" value="ECO:0007669"/>
    <property type="project" value="TreeGrafter"/>
</dbReference>